<evidence type="ECO:0000313" key="2">
    <source>
        <dbReference type="WBParaSite" id="ACRNAN_scaffold1343.g23308.t1"/>
    </source>
</evidence>
<sequence>MSQHDEERTNWTLNGVNIVDDIDYIYKLDYSEGHPFDNECKFPSLFKDDESIKDYTNHYRAINCPNPDYEPLVTQHRNGEIMKFRALYDHGESILKKSVIG</sequence>
<organism evidence="1 2">
    <name type="scientific">Acrobeloides nanus</name>
    <dbReference type="NCBI Taxonomy" id="290746"/>
    <lineage>
        <taxon>Eukaryota</taxon>
        <taxon>Metazoa</taxon>
        <taxon>Ecdysozoa</taxon>
        <taxon>Nematoda</taxon>
        <taxon>Chromadorea</taxon>
        <taxon>Rhabditida</taxon>
        <taxon>Tylenchina</taxon>
        <taxon>Cephalobomorpha</taxon>
        <taxon>Cephaloboidea</taxon>
        <taxon>Cephalobidae</taxon>
        <taxon>Acrobeloides</taxon>
    </lineage>
</organism>
<proteinExistence type="predicted"/>
<accession>A0A914CSY0</accession>
<name>A0A914CSY0_9BILA</name>
<keyword evidence="1" id="KW-1185">Reference proteome</keyword>
<dbReference type="WBParaSite" id="ACRNAN_scaffold1343.g23308.t1">
    <property type="protein sequence ID" value="ACRNAN_scaffold1343.g23308.t1"/>
    <property type="gene ID" value="ACRNAN_scaffold1343.g23308"/>
</dbReference>
<reference evidence="2" key="1">
    <citation type="submission" date="2022-11" db="UniProtKB">
        <authorList>
            <consortium name="WormBaseParasite"/>
        </authorList>
    </citation>
    <scope>IDENTIFICATION</scope>
</reference>
<protein>
    <submittedName>
        <fullName evidence="2">Uncharacterized protein</fullName>
    </submittedName>
</protein>
<evidence type="ECO:0000313" key="1">
    <source>
        <dbReference type="Proteomes" id="UP000887540"/>
    </source>
</evidence>
<dbReference type="Proteomes" id="UP000887540">
    <property type="component" value="Unplaced"/>
</dbReference>
<dbReference type="AlphaFoldDB" id="A0A914CSY0"/>